<proteinExistence type="predicted"/>
<evidence type="ECO:0000256" key="3">
    <source>
        <dbReference type="ARBA" id="ARBA00023163"/>
    </source>
</evidence>
<evidence type="ECO:0000259" key="4">
    <source>
        <dbReference type="PROSITE" id="PS50932"/>
    </source>
</evidence>
<dbReference type="CDD" id="cd01545">
    <property type="entry name" value="PBP1_SalR"/>
    <property type="match status" value="1"/>
</dbReference>
<dbReference type="PANTHER" id="PTHR30146">
    <property type="entry name" value="LACI-RELATED TRANSCRIPTIONAL REPRESSOR"/>
    <property type="match status" value="1"/>
</dbReference>
<dbReference type="Gene3D" id="1.10.260.40">
    <property type="entry name" value="lambda repressor-like DNA-binding domains"/>
    <property type="match status" value="1"/>
</dbReference>
<organism evidence="5 6">
    <name type="scientific">Sphingopyxis panaciterrulae</name>
    <dbReference type="NCBI Taxonomy" id="462372"/>
    <lineage>
        <taxon>Bacteria</taxon>
        <taxon>Pseudomonadati</taxon>
        <taxon>Pseudomonadota</taxon>
        <taxon>Alphaproteobacteria</taxon>
        <taxon>Sphingomonadales</taxon>
        <taxon>Sphingomonadaceae</taxon>
        <taxon>Sphingopyxis</taxon>
    </lineage>
</organism>
<dbReference type="PROSITE" id="PS00356">
    <property type="entry name" value="HTH_LACI_1"/>
    <property type="match status" value="1"/>
</dbReference>
<dbReference type="InterPro" id="IPR000843">
    <property type="entry name" value="HTH_LacI"/>
</dbReference>
<gene>
    <name evidence="5" type="ORF">FHR21_000687</name>
</gene>
<keyword evidence="2" id="KW-0238">DNA-binding</keyword>
<name>A0A7W9B333_9SPHN</name>
<dbReference type="PANTHER" id="PTHR30146:SF153">
    <property type="entry name" value="LACTOSE OPERON REPRESSOR"/>
    <property type="match status" value="1"/>
</dbReference>
<dbReference type="InterPro" id="IPR010982">
    <property type="entry name" value="Lambda_DNA-bd_dom_sf"/>
</dbReference>
<accession>A0A7W9B333</accession>
<feature type="domain" description="HTH lacI-type" evidence="4">
    <location>
        <begin position="5"/>
        <end position="59"/>
    </location>
</feature>
<dbReference type="Gene3D" id="3.40.50.2300">
    <property type="match status" value="2"/>
</dbReference>
<dbReference type="CDD" id="cd01392">
    <property type="entry name" value="HTH_LacI"/>
    <property type="match status" value="1"/>
</dbReference>
<keyword evidence="1" id="KW-0805">Transcription regulation</keyword>
<dbReference type="SUPFAM" id="SSF53822">
    <property type="entry name" value="Periplasmic binding protein-like I"/>
    <property type="match status" value="1"/>
</dbReference>
<dbReference type="PROSITE" id="PS50932">
    <property type="entry name" value="HTH_LACI_2"/>
    <property type="match status" value="1"/>
</dbReference>
<reference evidence="5 6" key="1">
    <citation type="submission" date="2020-08" db="EMBL/GenBank/DDBJ databases">
        <title>Genomic Encyclopedia of Type Strains, Phase IV (KMG-IV): sequencing the most valuable type-strain genomes for metagenomic binning, comparative biology and taxonomic classification.</title>
        <authorList>
            <person name="Goeker M."/>
        </authorList>
    </citation>
    <scope>NUCLEOTIDE SEQUENCE [LARGE SCALE GENOMIC DNA]</scope>
    <source>
        <strain evidence="5 6">DSM 27163</strain>
    </source>
</reference>
<dbReference type="SMART" id="SM00354">
    <property type="entry name" value="HTH_LACI"/>
    <property type="match status" value="1"/>
</dbReference>
<dbReference type="EMBL" id="JACIJH010000001">
    <property type="protein sequence ID" value="MBB5705362.1"/>
    <property type="molecule type" value="Genomic_DNA"/>
</dbReference>
<evidence type="ECO:0000256" key="2">
    <source>
        <dbReference type="ARBA" id="ARBA00023125"/>
    </source>
</evidence>
<comment type="caution">
    <text evidence="5">The sequence shown here is derived from an EMBL/GenBank/DDBJ whole genome shotgun (WGS) entry which is preliminary data.</text>
</comment>
<dbReference type="PRINTS" id="PR00036">
    <property type="entry name" value="HTHLACI"/>
</dbReference>
<evidence type="ECO:0000313" key="6">
    <source>
        <dbReference type="Proteomes" id="UP000537161"/>
    </source>
</evidence>
<dbReference type="InterPro" id="IPR046335">
    <property type="entry name" value="LacI/GalR-like_sensor"/>
</dbReference>
<dbReference type="RefSeq" id="WP_184095280.1">
    <property type="nucleotide sequence ID" value="NZ_JACIJH010000001.1"/>
</dbReference>
<evidence type="ECO:0000256" key="1">
    <source>
        <dbReference type="ARBA" id="ARBA00023015"/>
    </source>
</evidence>
<dbReference type="InterPro" id="IPR028082">
    <property type="entry name" value="Peripla_BP_I"/>
</dbReference>
<dbReference type="Pfam" id="PF00356">
    <property type="entry name" value="LacI"/>
    <property type="match status" value="1"/>
</dbReference>
<dbReference type="Proteomes" id="UP000537161">
    <property type="component" value="Unassembled WGS sequence"/>
</dbReference>
<dbReference type="SUPFAM" id="SSF47413">
    <property type="entry name" value="lambda repressor-like DNA-binding domains"/>
    <property type="match status" value="1"/>
</dbReference>
<protein>
    <submittedName>
        <fullName evidence="5">LacI family transcriptional regulator</fullName>
    </submittedName>
</protein>
<evidence type="ECO:0000313" key="5">
    <source>
        <dbReference type="EMBL" id="MBB5705362.1"/>
    </source>
</evidence>
<dbReference type="GO" id="GO:0003700">
    <property type="term" value="F:DNA-binding transcription factor activity"/>
    <property type="evidence" value="ECO:0007669"/>
    <property type="project" value="TreeGrafter"/>
</dbReference>
<keyword evidence="6" id="KW-1185">Reference proteome</keyword>
<keyword evidence="3" id="KW-0804">Transcription</keyword>
<sequence>MKRSVTIVDIAKRAGVSFKTVSRVLNGAPTVAEELRRKVEAAMRELDYKPNRAARLLRGGKAQALGFIVGAQGERRDSPDIDRRMPSYAADVILGLLQACRTAENHLVIESVSAGDAGEAQAILERFLDLVKLDGIVLVPPLCDTDWILDVLESRDLPFARINPGLQLGRGLCLVIDNRRAAREVGEAILSFGHRRIGFIDGPDAHAAQRDRKTGLLEAVAEVPGATVEVRQGNFLFTSGLERGRELLDLADPPTAIFAANDEMAAGVLAAAIDRGLSVPAELSLVGFGGLAIAQHSWPRITTVSQPTIEIARIAGQRLIEGRAGDAEKGGQVITVPYDLTLRQSLGPVPG</sequence>
<dbReference type="AlphaFoldDB" id="A0A7W9B333"/>
<dbReference type="GO" id="GO:0000976">
    <property type="term" value="F:transcription cis-regulatory region binding"/>
    <property type="evidence" value="ECO:0007669"/>
    <property type="project" value="TreeGrafter"/>
</dbReference>
<dbReference type="Pfam" id="PF13377">
    <property type="entry name" value="Peripla_BP_3"/>
    <property type="match status" value="1"/>
</dbReference>